<dbReference type="GeneID" id="83056088"/>
<reference evidence="3 4" key="1">
    <citation type="submission" date="2019-09" db="EMBL/GenBank/DDBJ databases">
        <title>Draft genome sequence of 3 type strains from the CCUG.</title>
        <authorList>
            <person name="Pineiro-Iglesias B."/>
            <person name="Tunovic T."/>
            <person name="Unosson C."/>
            <person name="Inganas E."/>
            <person name="Ohlen M."/>
            <person name="Cardew S."/>
            <person name="Jensie-Markopoulos S."/>
            <person name="Salva-Serra F."/>
            <person name="Jaen-Luchoro D."/>
            <person name="Karlsson R."/>
            <person name="Svensson-Stadler L."/>
            <person name="Chun J."/>
            <person name="Moore E."/>
        </authorList>
    </citation>
    <scope>NUCLEOTIDE SEQUENCE [LARGE SCALE GENOMIC DNA]</scope>
    <source>
        <strain evidence="3 4">CCUG 65427</strain>
    </source>
</reference>
<name>A0A833CAC2_9FIRM</name>
<feature type="compositionally biased region" description="Basic and acidic residues" evidence="1">
    <location>
        <begin position="102"/>
        <end position="123"/>
    </location>
</feature>
<feature type="domain" description="CGGC" evidence="2">
    <location>
        <begin position="4"/>
        <end position="99"/>
    </location>
</feature>
<sequence>MMKKIAILVNEDTMQRCSCGGCLGAFMGKKDSFERYEGEDIELVGFTHSGGDLTKKLETLRKKGVDAVHISTCTKSKNEDYEAIADACAEYFDVVGYTHGSPDGKGKGKMAVELKARHPKEAE</sequence>
<evidence type="ECO:0000313" key="3">
    <source>
        <dbReference type="EMBL" id="KAB1476874.1"/>
    </source>
</evidence>
<dbReference type="RefSeq" id="WP_040770786.1">
    <property type="nucleotide sequence ID" value="NZ_CALMIE010000057.1"/>
</dbReference>
<dbReference type="SMART" id="SM01078">
    <property type="entry name" value="CGGC"/>
    <property type="match status" value="1"/>
</dbReference>
<organism evidence="3 4">
    <name type="scientific">Veillonella seminalis</name>
    <dbReference type="NCBI Taxonomy" id="1502943"/>
    <lineage>
        <taxon>Bacteria</taxon>
        <taxon>Bacillati</taxon>
        <taxon>Bacillota</taxon>
        <taxon>Negativicutes</taxon>
        <taxon>Veillonellales</taxon>
        <taxon>Veillonellaceae</taxon>
        <taxon>Veillonella</taxon>
    </lineage>
</organism>
<feature type="region of interest" description="Disordered" evidence="1">
    <location>
        <begin position="101"/>
        <end position="123"/>
    </location>
</feature>
<dbReference type="EMBL" id="WBKH01000012">
    <property type="protein sequence ID" value="KAB1476874.1"/>
    <property type="molecule type" value="Genomic_DNA"/>
</dbReference>
<accession>A0A833CAC2</accession>
<comment type="caution">
    <text evidence="3">The sequence shown here is derived from an EMBL/GenBank/DDBJ whole genome shotgun (WGS) entry which is preliminary data.</text>
</comment>
<dbReference type="Pfam" id="PF08821">
    <property type="entry name" value="CGGC"/>
    <property type="match status" value="1"/>
</dbReference>
<proteinExistence type="predicted"/>
<dbReference type="InterPro" id="IPR014925">
    <property type="entry name" value="CGGC_dom"/>
</dbReference>
<gene>
    <name evidence="3" type="ORF">F8R14_10145</name>
</gene>
<evidence type="ECO:0000313" key="4">
    <source>
        <dbReference type="Proteomes" id="UP000434554"/>
    </source>
</evidence>
<protein>
    <submittedName>
        <fullName evidence="3">CGGC domain-containing protein</fullName>
    </submittedName>
</protein>
<dbReference type="Proteomes" id="UP000434554">
    <property type="component" value="Unassembled WGS sequence"/>
</dbReference>
<evidence type="ECO:0000256" key="1">
    <source>
        <dbReference type="SAM" id="MobiDB-lite"/>
    </source>
</evidence>
<dbReference type="AlphaFoldDB" id="A0A833CAC2"/>
<evidence type="ECO:0000259" key="2">
    <source>
        <dbReference type="SMART" id="SM01078"/>
    </source>
</evidence>